<dbReference type="EMBL" id="JAAAJA010000137">
    <property type="protein sequence ID" value="KAG0261051.1"/>
    <property type="molecule type" value="Genomic_DNA"/>
</dbReference>
<feature type="compositionally biased region" description="Low complexity" evidence="1">
    <location>
        <begin position="118"/>
        <end position="136"/>
    </location>
</feature>
<feature type="region of interest" description="Disordered" evidence="1">
    <location>
        <begin position="118"/>
        <end position="141"/>
    </location>
</feature>
<dbReference type="AlphaFoldDB" id="A0A9P6Q9T0"/>
<evidence type="ECO:0000256" key="1">
    <source>
        <dbReference type="SAM" id="MobiDB-lite"/>
    </source>
</evidence>
<reference evidence="2" key="1">
    <citation type="journal article" date="2020" name="Fungal Divers.">
        <title>Resolving the Mortierellaceae phylogeny through synthesis of multi-gene phylogenetics and phylogenomics.</title>
        <authorList>
            <person name="Vandepol N."/>
            <person name="Liber J."/>
            <person name="Desiro A."/>
            <person name="Na H."/>
            <person name="Kennedy M."/>
            <person name="Barry K."/>
            <person name="Grigoriev I.V."/>
            <person name="Miller A.N."/>
            <person name="O'Donnell K."/>
            <person name="Stajich J.E."/>
            <person name="Bonito G."/>
        </authorList>
    </citation>
    <scope>NUCLEOTIDE SEQUENCE</scope>
    <source>
        <strain evidence="2">KOD948</strain>
    </source>
</reference>
<dbReference type="Proteomes" id="UP000726737">
    <property type="component" value="Unassembled WGS sequence"/>
</dbReference>
<sequence>MVASLLPIPVRAQSASASRKEVQFPVSSEVCTSCKPAFSTPACQTILHSISRSSSSPISNSTLSNCQCTDSFLSLYPTCVQCFSETNQMSLVFGSGQAPSLASLKAYCVNLPEKSSATATKTTTKESTTTPTTSPEFEGSATPNSALALRMQDRSGVVTPWMVAMTMVAMCSFALF</sequence>
<organism evidence="2 3">
    <name type="scientific">Mortierella polycephala</name>
    <dbReference type="NCBI Taxonomy" id="41804"/>
    <lineage>
        <taxon>Eukaryota</taxon>
        <taxon>Fungi</taxon>
        <taxon>Fungi incertae sedis</taxon>
        <taxon>Mucoromycota</taxon>
        <taxon>Mortierellomycotina</taxon>
        <taxon>Mortierellomycetes</taxon>
        <taxon>Mortierellales</taxon>
        <taxon>Mortierellaceae</taxon>
        <taxon>Mortierella</taxon>
    </lineage>
</organism>
<proteinExistence type="predicted"/>
<keyword evidence="3" id="KW-1185">Reference proteome</keyword>
<protein>
    <submittedName>
        <fullName evidence="2">Uncharacterized protein</fullName>
    </submittedName>
</protein>
<evidence type="ECO:0000313" key="2">
    <source>
        <dbReference type="EMBL" id="KAG0261051.1"/>
    </source>
</evidence>
<evidence type="ECO:0000313" key="3">
    <source>
        <dbReference type="Proteomes" id="UP000726737"/>
    </source>
</evidence>
<accession>A0A9P6Q9T0</accession>
<name>A0A9P6Q9T0_9FUNG</name>
<dbReference type="OrthoDB" id="3361196at2759"/>
<comment type="caution">
    <text evidence="2">The sequence shown here is derived from an EMBL/GenBank/DDBJ whole genome shotgun (WGS) entry which is preliminary data.</text>
</comment>
<gene>
    <name evidence="2" type="ORF">BG011_001409</name>
</gene>